<evidence type="ECO:0000256" key="2">
    <source>
        <dbReference type="ARBA" id="ARBA00022963"/>
    </source>
</evidence>
<comment type="similarity">
    <text evidence="4">Belongs to the phospholipase D family. MitoPLD/Zucchini subfamily.</text>
</comment>
<evidence type="ECO:0000256" key="6">
    <source>
        <dbReference type="ARBA" id="ARBA00043167"/>
    </source>
</evidence>
<accession>A0A6M2DXL2</accession>
<dbReference type="GO" id="GO:0034587">
    <property type="term" value="P:piRNA processing"/>
    <property type="evidence" value="ECO:0007669"/>
    <property type="project" value="TreeGrafter"/>
</dbReference>
<keyword evidence="1" id="KW-0378">Hydrolase</keyword>
<proteinExistence type="inferred from homology"/>
<keyword evidence="3" id="KW-0443">Lipid metabolism</keyword>
<dbReference type="PANTHER" id="PTHR43856">
    <property type="entry name" value="CARDIOLIPIN HYDROLASE"/>
    <property type="match status" value="1"/>
</dbReference>
<dbReference type="InterPro" id="IPR051406">
    <property type="entry name" value="PLD_domain"/>
</dbReference>
<dbReference type="GO" id="GO:0016891">
    <property type="term" value="F:RNA endonuclease activity producing 5'-phosphomonoesters, hydrolytic mechanism"/>
    <property type="evidence" value="ECO:0007669"/>
    <property type="project" value="TreeGrafter"/>
</dbReference>
<reference evidence="8" key="1">
    <citation type="submission" date="2020-03" db="EMBL/GenBank/DDBJ databases">
        <title>Transcriptomic Profiling of the Digestive Tract of the Rat Flea, Xenopsylla cheopis, Following Blood Feeding and Infection with Yersinia pestis.</title>
        <authorList>
            <person name="Bland D.M."/>
            <person name="Martens C.A."/>
            <person name="Virtaneva K."/>
            <person name="Kanakabandi K."/>
            <person name="Long D."/>
            <person name="Rosenke R."/>
            <person name="Saturday G.A."/>
            <person name="Hoyt F.H."/>
            <person name="Bruno D.P."/>
            <person name="Ribeiro J.M.C."/>
            <person name="Hinnebusch J."/>
        </authorList>
    </citation>
    <scope>NUCLEOTIDE SEQUENCE</scope>
</reference>
<evidence type="ECO:0000259" key="7">
    <source>
        <dbReference type="Pfam" id="PF13091"/>
    </source>
</evidence>
<evidence type="ECO:0000256" key="5">
    <source>
        <dbReference type="ARBA" id="ARBA00040549"/>
    </source>
</evidence>
<feature type="domain" description="Phospholipase D-like" evidence="7">
    <location>
        <begin position="71"/>
        <end position="212"/>
    </location>
</feature>
<dbReference type="InterPro" id="IPR025202">
    <property type="entry name" value="PLD-like_dom"/>
</dbReference>
<evidence type="ECO:0000256" key="1">
    <source>
        <dbReference type="ARBA" id="ARBA00022801"/>
    </source>
</evidence>
<organism evidence="8">
    <name type="scientific">Xenopsylla cheopis</name>
    <name type="common">Oriental rat flea</name>
    <name type="synonym">Pulex cheopis</name>
    <dbReference type="NCBI Taxonomy" id="163159"/>
    <lineage>
        <taxon>Eukaryota</taxon>
        <taxon>Metazoa</taxon>
        <taxon>Ecdysozoa</taxon>
        <taxon>Arthropoda</taxon>
        <taxon>Hexapoda</taxon>
        <taxon>Insecta</taxon>
        <taxon>Pterygota</taxon>
        <taxon>Neoptera</taxon>
        <taxon>Endopterygota</taxon>
        <taxon>Siphonaptera</taxon>
        <taxon>Pulicidae</taxon>
        <taxon>Xenopsyllinae</taxon>
        <taxon>Xenopsylla</taxon>
    </lineage>
</organism>
<keyword evidence="2" id="KW-0442">Lipid degradation</keyword>
<evidence type="ECO:0000313" key="8">
    <source>
        <dbReference type="EMBL" id="NOV50420.1"/>
    </source>
</evidence>
<dbReference type="SUPFAM" id="SSF56024">
    <property type="entry name" value="Phospholipase D/nuclease"/>
    <property type="match status" value="1"/>
</dbReference>
<dbReference type="EMBL" id="GIIL01006694">
    <property type="protein sequence ID" value="NOV50420.1"/>
    <property type="molecule type" value="Transcribed_RNA"/>
</dbReference>
<evidence type="ECO:0000256" key="3">
    <source>
        <dbReference type="ARBA" id="ARBA00023098"/>
    </source>
</evidence>
<dbReference type="Pfam" id="PF13091">
    <property type="entry name" value="PLDc_2"/>
    <property type="match status" value="1"/>
</dbReference>
<dbReference type="GO" id="GO:0005739">
    <property type="term" value="C:mitochondrion"/>
    <property type="evidence" value="ECO:0007669"/>
    <property type="project" value="TreeGrafter"/>
</dbReference>
<name>A0A6M2DXL2_XENCH</name>
<protein>
    <recommendedName>
        <fullName evidence="5">Mitochondrial cardiolipin hydrolase</fullName>
    </recommendedName>
    <alternativeName>
        <fullName evidence="6">Mitochondrial phospholipase</fullName>
    </alternativeName>
</protein>
<dbReference type="AlphaFoldDB" id="A0A6M2DXL2"/>
<dbReference type="Gene3D" id="3.30.870.10">
    <property type="entry name" value="Endonuclease Chain A"/>
    <property type="match status" value="1"/>
</dbReference>
<dbReference type="GO" id="GO:0016042">
    <property type="term" value="P:lipid catabolic process"/>
    <property type="evidence" value="ECO:0007669"/>
    <property type="project" value="UniProtKB-KW"/>
</dbReference>
<sequence length="221" mass="25756">MFFNLNTLLKTYSLPTAIFLFVSDMFITKAMKYFFESNKKCTPQPFENYVLSTCDFDRGDNVKYRKHIRTIIELVDKAQRSIHVAMYLFTIRDFSSALIRAAQRGVLVRVVLDGTMVNCMGSQKPRLAEAGIEVRCNNDLNFLIHHKFCIIDSEFHTFLDYFRIRNLPRDGIVITGSQNWTRQATAGNWEYTIVSANPQLVQTYTYEFLRVWNLFNTTPVV</sequence>
<dbReference type="PANTHER" id="PTHR43856:SF1">
    <property type="entry name" value="MITOCHONDRIAL CARDIOLIPIN HYDROLASE"/>
    <property type="match status" value="1"/>
</dbReference>
<evidence type="ECO:0000256" key="4">
    <source>
        <dbReference type="ARBA" id="ARBA00038012"/>
    </source>
</evidence>